<dbReference type="GO" id="GO:0005975">
    <property type="term" value="P:carbohydrate metabolic process"/>
    <property type="evidence" value="ECO:0007669"/>
    <property type="project" value="InterPro"/>
</dbReference>
<comment type="catalytic activity">
    <reaction evidence="7">
        <text>D-glycero-beta-D-manno-heptose 1-phosphate + ATP + H(+) = ADP-D-glycero-beta-D-manno-heptose + diphosphate</text>
        <dbReference type="Rhea" id="RHEA:27465"/>
        <dbReference type="ChEBI" id="CHEBI:15378"/>
        <dbReference type="ChEBI" id="CHEBI:30616"/>
        <dbReference type="ChEBI" id="CHEBI:33019"/>
        <dbReference type="ChEBI" id="CHEBI:59967"/>
        <dbReference type="ChEBI" id="CHEBI:61593"/>
        <dbReference type="EC" id="2.7.7.70"/>
    </reaction>
</comment>
<gene>
    <name evidence="9" type="ORF">OMAG_001938</name>
</gene>
<dbReference type="GO" id="GO:0005524">
    <property type="term" value="F:ATP binding"/>
    <property type="evidence" value="ECO:0007669"/>
    <property type="project" value="UniProtKB-KW"/>
</dbReference>
<proteinExistence type="predicted"/>
<evidence type="ECO:0000256" key="2">
    <source>
        <dbReference type="ARBA" id="ARBA00022679"/>
    </source>
</evidence>
<protein>
    <recommendedName>
        <fullName evidence="1">D-glycero-beta-D-manno-heptose 1-phosphate adenylyltransferase</fullName>
        <ecNumber evidence="1">2.7.7.70</ecNumber>
    </recommendedName>
</protein>
<dbReference type="GO" id="GO:0016301">
    <property type="term" value="F:kinase activity"/>
    <property type="evidence" value="ECO:0007669"/>
    <property type="project" value="UniProtKB-KW"/>
</dbReference>
<name>A0A0F0CRS6_9BACT</name>
<evidence type="ECO:0000256" key="4">
    <source>
        <dbReference type="ARBA" id="ARBA00022741"/>
    </source>
</evidence>
<dbReference type="PANTHER" id="PTHR43793:SF2">
    <property type="entry name" value="BIFUNCTIONAL PROTEIN HLDE"/>
    <property type="match status" value="1"/>
</dbReference>
<dbReference type="InterPro" id="IPR050385">
    <property type="entry name" value="Archaeal_FAD_synthase"/>
</dbReference>
<accession>A0A0F0CRS6</accession>
<dbReference type="GO" id="GO:0016779">
    <property type="term" value="F:nucleotidyltransferase activity"/>
    <property type="evidence" value="ECO:0007669"/>
    <property type="project" value="UniProtKB-KW"/>
</dbReference>
<keyword evidence="2 9" id="KW-0808">Transferase</keyword>
<evidence type="ECO:0000313" key="9">
    <source>
        <dbReference type="EMBL" id="KJJ84196.1"/>
    </source>
</evidence>
<evidence type="ECO:0000259" key="8">
    <source>
        <dbReference type="Pfam" id="PF01467"/>
    </source>
</evidence>
<keyword evidence="5" id="KW-0067">ATP-binding</keyword>
<dbReference type="NCBIfam" id="TIGR02199">
    <property type="entry name" value="rfaE_dom_II"/>
    <property type="match status" value="1"/>
</dbReference>
<dbReference type="PATRIC" id="fig|1609969.3.peg.2071"/>
<dbReference type="SUPFAM" id="SSF52374">
    <property type="entry name" value="Nucleotidylyl transferase"/>
    <property type="match status" value="1"/>
</dbReference>
<dbReference type="Gene3D" id="3.40.50.620">
    <property type="entry name" value="HUPs"/>
    <property type="match status" value="1"/>
</dbReference>
<dbReference type="GO" id="GO:0016773">
    <property type="term" value="F:phosphotransferase activity, alcohol group as acceptor"/>
    <property type="evidence" value="ECO:0007669"/>
    <property type="project" value="InterPro"/>
</dbReference>
<evidence type="ECO:0000256" key="3">
    <source>
        <dbReference type="ARBA" id="ARBA00022695"/>
    </source>
</evidence>
<evidence type="ECO:0000256" key="1">
    <source>
        <dbReference type="ARBA" id="ARBA00012519"/>
    </source>
</evidence>
<dbReference type="EMBL" id="JYNY01000389">
    <property type="protein sequence ID" value="KJJ84196.1"/>
    <property type="molecule type" value="Genomic_DNA"/>
</dbReference>
<dbReference type="InterPro" id="IPR014729">
    <property type="entry name" value="Rossmann-like_a/b/a_fold"/>
</dbReference>
<keyword evidence="4" id="KW-0547">Nucleotide-binding</keyword>
<sequence>MMDVRAKIMNWEKLAESIARAKATGNVIGFTNGCFDILHLGHARYLNAAKKECDKFIVAINSDSSVKRLKGPSRPINAENARVELIASLHAVDFVTIFEEDTPEKLIKFITPNILFKGGDWEEDKIAGAGYVKSMGGKVRIIAYLDGYSTTSLIDSLKK</sequence>
<organism evidence="9 10">
    <name type="scientific">Candidatus Omnitrophus magneticus</name>
    <dbReference type="NCBI Taxonomy" id="1609969"/>
    <lineage>
        <taxon>Bacteria</taxon>
        <taxon>Pseudomonadati</taxon>
        <taxon>Candidatus Omnitrophota</taxon>
        <taxon>Candidatus Omnitrophus</taxon>
    </lineage>
</organism>
<comment type="caution">
    <text evidence="9">The sequence shown here is derived from an EMBL/GenBank/DDBJ whole genome shotgun (WGS) entry which is preliminary data.</text>
</comment>
<evidence type="ECO:0000256" key="7">
    <source>
        <dbReference type="ARBA" id="ARBA00047428"/>
    </source>
</evidence>
<dbReference type="Pfam" id="PF01467">
    <property type="entry name" value="CTP_transf_like"/>
    <property type="match status" value="1"/>
</dbReference>
<dbReference type="EC" id="2.7.7.70" evidence="1"/>
<dbReference type="InterPro" id="IPR004821">
    <property type="entry name" value="Cyt_trans-like"/>
</dbReference>
<dbReference type="PANTHER" id="PTHR43793">
    <property type="entry name" value="FAD SYNTHASE"/>
    <property type="match status" value="1"/>
</dbReference>
<dbReference type="Proteomes" id="UP000033428">
    <property type="component" value="Unassembled WGS sequence"/>
</dbReference>
<feature type="domain" description="Cytidyltransferase-like" evidence="8">
    <location>
        <begin position="30"/>
        <end position="124"/>
    </location>
</feature>
<evidence type="ECO:0000256" key="6">
    <source>
        <dbReference type="ARBA" id="ARBA00023277"/>
    </source>
</evidence>
<keyword evidence="3" id="KW-0548">Nucleotidyltransferase</keyword>
<keyword evidence="6" id="KW-0119">Carbohydrate metabolism</keyword>
<dbReference type="InterPro" id="IPR011914">
    <property type="entry name" value="RfaE_dom_II"/>
</dbReference>
<evidence type="ECO:0000256" key="5">
    <source>
        <dbReference type="ARBA" id="ARBA00022840"/>
    </source>
</evidence>
<reference evidence="9 10" key="1">
    <citation type="submission" date="2015-02" db="EMBL/GenBank/DDBJ databases">
        <title>Single-cell genomics of uncultivated deep-branching MTB reveals a conserved set of magnetosome genes.</title>
        <authorList>
            <person name="Kolinko S."/>
            <person name="Richter M."/>
            <person name="Glockner F.O."/>
            <person name="Brachmann A."/>
            <person name="Schuler D."/>
        </authorList>
    </citation>
    <scope>NUCLEOTIDE SEQUENCE [LARGE SCALE GENOMIC DNA]</scope>
    <source>
        <strain evidence="9">SKK-01</strain>
    </source>
</reference>
<evidence type="ECO:0000313" key="10">
    <source>
        <dbReference type="Proteomes" id="UP000033428"/>
    </source>
</evidence>
<keyword evidence="9" id="KW-0418">Kinase</keyword>
<dbReference type="NCBIfam" id="TIGR00125">
    <property type="entry name" value="cyt_tran_rel"/>
    <property type="match status" value="1"/>
</dbReference>
<keyword evidence="10" id="KW-1185">Reference proteome</keyword>
<dbReference type="AlphaFoldDB" id="A0A0F0CRS6"/>